<name>A0A345ZCG8_9BACT</name>
<dbReference type="PROSITE" id="PS51128">
    <property type="entry name" value="ZF_DKSA_2"/>
    <property type="match status" value="1"/>
</dbReference>
<dbReference type="PANTHER" id="PTHR33823:SF4">
    <property type="entry name" value="GENERAL STRESS PROTEIN 16O"/>
    <property type="match status" value="1"/>
</dbReference>
<evidence type="ECO:0000256" key="3">
    <source>
        <dbReference type="ARBA" id="ARBA00022833"/>
    </source>
</evidence>
<evidence type="ECO:0000256" key="2">
    <source>
        <dbReference type="ARBA" id="ARBA00022771"/>
    </source>
</evidence>
<dbReference type="InterPro" id="IPR037187">
    <property type="entry name" value="DnaK_N"/>
</dbReference>
<dbReference type="RefSeq" id="WP_115586000.1">
    <property type="nucleotide sequence ID" value="NZ_CP025544.1"/>
</dbReference>
<protein>
    <recommendedName>
        <fullName evidence="6">Zinc finger DksA/TraR C4-type domain-containing protein</fullName>
    </recommendedName>
</protein>
<reference evidence="7 8" key="1">
    <citation type="submission" date="2017-12" db="EMBL/GenBank/DDBJ databases">
        <title>Chromulinavorax destructans is a abundant pathogen of dominant heterotrophic picoflagllates.</title>
        <authorList>
            <person name="Deeg C.M."/>
            <person name="Zimmer M."/>
            <person name="Suttle C.A."/>
        </authorList>
    </citation>
    <scope>NUCLEOTIDE SEQUENCE [LARGE SCALE GENOMIC DNA]</scope>
    <source>
        <strain evidence="7 8">SeV1</strain>
    </source>
</reference>
<organism evidence="7 8">
    <name type="scientific">Candidatus Chromulinivorax destructor</name>
    <dbReference type="NCBI Taxonomy" id="2066483"/>
    <lineage>
        <taxon>Bacteria</taxon>
        <taxon>Candidatus Babelota</taxon>
        <taxon>Candidatus Babeliae</taxon>
        <taxon>Candidatus Babeliales</taxon>
        <taxon>Candidatus Chromulinivoraceae</taxon>
        <taxon>Candidatus Chromulinivorax</taxon>
    </lineage>
</organism>
<dbReference type="SUPFAM" id="SSF109635">
    <property type="entry name" value="DnaK suppressor protein DksA, alpha-hairpin domain"/>
    <property type="match status" value="1"/>
</dbReference>
<keyword evidence="3" id="KW-0862">Zinc</keyword>
<dbReference type="InterPro" id="IPR000962">
    <property type="entry name" value="Znf_DskA_TraR"/>
</dbReference>
<keyword evidence="1" id="KW-0479">Metal-binding</keyword>
<accession>A0A345ZCG8</accession>
<evidence type="ECO:0000259" key="6">
    <source>
        <dbReference type="Pfam" id="PF01258"/>
    </source>
</evidence>
<dbReference type="Gene3D" id="1.20.120.910">
    <property type="entry name" value="DksA, coiled-coil domain"/>
    <property type="match status" value="1"/>
</dbReference>
<feature type="zinc finger region" description="dksA C4-type" evidence="4">
    <location>
        <begin position="83"/>
        <end position="107"/>
    </location>
</feature>
<evidence type="ECO:0000256" key="4">
    <source>
        <dbReference type="PROSITE-ProRule" id="PRU00510"/>
    </source>
</evidence>
<dbReference type="EMBL" id="CP025544">
    <property type="protein sequence ID" value="AXK60985.1"/>
    <property type="molecule type" value="Genomic_DNA"/>
</dbReference>
<dbReference type="KEGG" id="cdes:C0J27_04605"/>
<keyword evidence="8" id="KW-1185">Reference proteome</keyword>
<proteinExistence type="predicted"/>
<evidence type="ECO:0000313" key="8">
    <source>
        <dbReference type="Proteomes" id="UP000254834"/>
    </source>
</evidence>
<evidence type="ECO:0000313" key="7">
    <source>
        <dbReference type="EMBL" id="AXK60985.1"/>
    </source>
</evidence>
<dbReference type="GO" id="GO:0008270">
    <property type="term" value="F:zinc ion binding"/>
    <property type="evidence" value="ECO:0007669"/>
    <property type="project" value="UniProtKB-KW"/>
</dbReference>
<keyword evidence="2" id="KW-0863">Zinc-finger</keyword>
<gene>
    <name evidence="7" type="ORF">C0J27_04605</name>
</gene>
<dbReference type="Pfam" id="PF01258">
    <property type="entry name" value="zf-dskA_traR"/>
    <property type="match status" value="1"/>
</dbReference>
<evidence type="ECO:0000256" key="5">
    <source>
        <dbReference type="SAM" id="MobiDB-lite"/>
    </source>
</evidence>
<dbReference type="OrthoDB" id="9803742at2"/>
<dbReference type="SUPFAM" id="SSF57716">
    <property type="entry name" value="Glucocorticoid receptor-like (DNA-binding domain)"/>
    <property type="match status" value="1"/>
</dbReference>
<evidence type="ECO:0000256" key="1">
    <source>
        <dbReference type="ARBA" id="ARBA00022723"/>
    </source>
</evidence>
<feature type="domain" description="Zinc finger DksA/TraR C4-type" evidence="6">
    <location>
        <begin position="78"/>
        <end position="112"/>
    </location>
</feature>
<feature type="region of interest" description="Disordered" evidence="5">
    <location>
        <begin position="28"/>
        <end position="49"/>
    </location>
</feature>
<dbReference type="Proteomes" id="UP000254834">
    <property type="component" value="Chromosome"/>
</dbReference>
<dbReference type="AlphaFoldDB" id="A0A345ZCG8"/>
<dbReference type="PANTHER" id="PTHR33823">
    <property type="entry name" value="RNA POLYMERASE-BINDING TRANSCRIPTION FACTOR DKSA-RELATED"/>
    <property type="match status" value="1"/>
</dbReference>
<sequence length="116" mass="13279">MLAQSQLDKIKSELLIRKKELEIELDRLSKEPVSDNQSQDDGDQAVSSTLETLRNSIQNAEYVEFVMIEAALRSIEDGRYGICQDCEQEISEKRLKYYPNAQRCLTCQEAAEITAF</sequence>